<evidence type="ECO:0000313" key="2">
    <source>
        <dbReference type="Proteomes" id="UP000026962"/>
    </source>
</evidence>
<dbReference type="OMA" id="PECPNAS"/>
<accession>A0A0E0KGT3</accession>
<name>A0A0E0KGT3_ORYPU</name>
<dbReference type="HOGENOM" id="CLU_165761_0_0_1"/>
<dbReference type="Proteomes" id="UP000026962">
    <property type="component" value="Chromosome 3"/>
</dbReference>
<reference evidence="1" key="2">
    <citation type="submission" date="2018-05" db="EMBL/GenBank/DDBJ databases">
        <title>OpunRS2 (Oryza punctata Reference Sequence Version 2).</title>
        <authorList>
            <person name="Zhang J."/>
            <person name="Kudrna D."/>
            <person name="Lee S."/>
            <person name="Talag J."/>
            <person name="Welchert J."/>
            <person name="Wing R.A."/>
        </authorList>
    </citation>
    <scope>NUCLEOTIDE SEQUENCE [LARGE SCALE GENOMIC DNA]</scope>
</reference>
<dbReference type="AlphaFoldDB" id="A0A0E0KGT3"/>
<proteinExistence type="predicted"/>
<organism evidence="1">
    <name type="scientific">Oryza punctata</name>
    <name type="common">Red rice</name>
    <dbReference type="NCBI Taxonomy" id="4537"/>
    <lineage>
        <taxon>Eukaryota</taxon>
        <taxon>Viridiplantae</taxon>
        <taxon>Streptophyta</taxon>
        <taxon>Embryophyta</taxon>
        <taxon>Tracheophyta</taxon>
        <taxon>Spermatophyta</taxon>
        <taxon>Magnoliopsida</taxon>
        <taxon>Liliopsida</taxon>
        <taxon>Poales</taxon>
        <taxon>Poaceae</taxon>
        <taxon>BOP clade</taxon>
        <taxon>Oryzoideae</taxon>
        <taxon>Oryzeae</taxon>
        <taxon>Oryzinae</taxon>
        <taxon>Oryza</taxon>
    </lineage>
</organism>
<dbReference type="Gramene" id="OPUNC03G25100.1">
    <property type="protein sequence ID" value="OPUNC03G25100.1"/>
    <property type="gene ID" value="OPUNC03G25100"/>
</dbReference>
<sequence length="88" mass="9333">MLDMIGSVVLRATTPSTSSGGLATGLSPECPNASLFGDSSTAYRMAGIFYLLHIHGLHLRTSSTVFLLYVDTVLSPVSKFETSSFSSK</sequence>
<protein>
    <submittedName>
        <fullName evidence="1">Uncharacterized protein</fullName>
    </submittedName>
</protein>
<evidence type="ECO:0000313" key="1">
    <source>
        <dbReference type="EnsemblPlants" id="OPUNC03G25100.1"/>
    </source>
</evidence>
<reference evidence="1" key="1">
    <citation type="submission" date="2015-04" db="UniProtKB">
        <authorList>
            <consortium name="EnsemblPlants"/>
        </authorList>
    </citation>
    <scope>IDENTIFICATION</scope>
</reference>
<dbReference type="EnsemblPlants" id="OPUNC03G25100.1">
    <property type="protein sequence ID" value="OPUNC03G25100.1"/>
    <property type="gene ID" value="OPUNC03G25100"/>
</dbReference>
<keyword evidence="2" id="KW-1185">Reference proteome</keyword>